<protein>
    <submittedName>
        <fullName evidence="2">Uncharacterized protein</fullName>
    </submittedName>
</protein>
<keyword evidence="1" id="KW-0472">Membrane</keyword>
<keyword evidence="1" id="KW-0812">Transmembrane</keyword>
<evidence type="ECO:0000313" key="2">
    <source>
        <dbReference type="EMBL" id="OGI65347.1"/>
    </source>
</evidence>
<reference evidence="2 3" key="1">
    <citation type="journal article" date="2016" name="Nat. Commun.">
        <title>Thousands of microbial genomes shed light on interconnected biogeochemical processes in an aquifer system.</title>
        <authorList>
            <person name="Anantharaman K."/>
            <person name="Brown C.T."/>
            <person name="Hug L.A."/>
            <person name="Sharon I."/>
            <person name="Castelle C.J."/>
            <person name="Probst A.J."/>
            <person name="Thomas B.C."/>
            <person name="Singh A."/>
            <person name="Wilkins M.J."/>
            <person name="Karaoz U."/>
            <person name="Brodie E.L."/>
            <person name="Williams K.H."/>
            <person name="Hubbard S.S."/>
            <person name="Banfield J.F."/>
        </authorList>
    </citation>
    <scope>NUCLEOTIDE SEQUENCE [LARGE SCALE GENOMIC DNA]</scope>
</reference>
<evidence type="ECO:0000256" key="1">
    <source>
        <dbReference type="SAM" id="Phobius"/>
    </source>
</evidence>
<dbReference type="AlphaFoldDB" id="A0A1F6V6Q6"/>
<dbReference type="Proteomes" id="UP000177370">
    <property type="component" value="Unassembled WGS sequence"/>
</dbReference>
<organism evidence="2 3">
    <name type="scientific">Candidatus Nomurabacteria bacterium RIFCSPHIGHO2_01_FULL_40_24b</name>
    <dbReference type="NCBI Taxonomy" id="1801739"/>
    <lineage>
        <taxon>Bacteria</taxon>
        <taxon>Candidatus Nomuraibacteriota</taxon>
    </lineage>
</organism>
<feature type="transmembrane region" description="Helical" evidence="1">
    <location>
        <begin position="94"/>
        <end position="113"/>
    </location>
</feature>
<feature type="transmembrane region" description="Helical" evidence="1">
    <location>
        <begin position="63"/>
        <end position="82"/>
    </location>
</feature>
<sequence>MIGEKQSKSRWGSEEKKSVRERFNNFVRRIGNHVYSGVPSGISDRSNGLGDFLTEKARFRNTLGFIVGATGAGVYLGTVYYVSSECGLSPIPALISTAVFGVGSFWMFAVGYVSGDALGERIDDLFGDETPRLREERRIKSNARYYADIRSFMTPEELAEVEASGGIRKYQKQRKKFLKKYTNGGKLGAP</sequence>
<comment type="caution">
    <text evidence="2">The sequence shown here is derived from an EMBL/GenBank/DDBJ whole genome shotgun (WGS) entry which is preliminary data.</text>
</comment>
<proteinExistence type="predicted"/>
<accession>A0A1F6V6Q6</accession>
<evidence type="ECO:0000313" key="3">
    <source>
        <dbReference type="Proteomes" id="UP000177370"/>
    </source>
</evidence>
<name>A0A1F6V6Q6_9BACT</name>
<dbReference type="EMBL" id="MFTP01000020">
    <property type="protein sequence ID" value="OGI65347.1"/>
    <property type="molecule type" value="Genomic_DNA"/>
</dbReference>
<gene>
    <name evidence="2" type="ORF">A2647_05300</name>
</gene>
<keyword evidence="1" id="KW-1133">Transmembrane helix</keyword>